<gene>
    <name evidence="1" type="ORF">Mag101_02690</name>
</gene>
<sequence>MSQSDTQASQDRPLLVYLHGFLSSPQSFKCQQLKQWLQATRPDIVFYAPLISPYPAEAAAALGKALEDFTVQHQGPIGLVGSSMGGFWSTWLAEQHKLPAVVVNPAVTPSRFMPNYIGQDLKPYSGEDFTYRLQREDVDNMQRLEAEIPGTLGGRYWLLAQRGDETLDCREAEQFYLGHRQTVEDGGDHSFQGFDRYMAPLVDFLFADS</sequence>
<accession>A0A1Q2MAT9</accession>
<dbReference type="STRING" id="260552.Mag101_02690"/>
<name>A0A1Q2MAT9_9GAMM</name>
<dbReference type="EMBL" id="CP019650">
    <property type="protein sequence ID" value="AQQ69342.1"/>
    <property type="molecule type" value="Genomic_DNA"/>
</dbReference>
<dbReference type="AlphaFoldDB" id="A0A1Q2MAT9"/>
<dbReference type="Proteomes" id="UP000188219">
    <property type="component" value="Chromosome"/>
</dbReference>
<organism evidence="1 2">
    <name type="scientific">Microbulbifer agarilyticus</name>
    <dbReference type="NCBI Taxonomy" id="260552"/>
    <lineage>
        <taxon>Bacteria</taxon>
        <taxon>Pseudomonadati</taxon>
        <taxon>Pseudomonadota</taxon>
        <taxon>Gammaproteobacteria</taxon>
        <taxon>Cellvibrionales</taxon>
        <taxon>Microbulbiferaceae</taxon>
        <taxon>Microbulbifer</taxon>
    </lineage>
</organism>
<dbReference type="PANTHER" id="PTHR35602">
    <property type="entry name" value="ESTERASE YQIA-RELATED"/>
    <property type="match status" value="1"/>
</dbReference>
<dbReference type="PANTHER" id="PTHR35602:SF3">
    <property type="entry name" value="ESTERASE YQIA"/>
    <property type="match status" value="1"/>
</dbReference>
<evidence type="ECO:0008006" key="3">
    <source>
        <dbReference type="Google" id="ProtNLM"/>
    </source>
</evidence>
<dbReference type="InterPro" id="IPR029058">
    <property type="entry name" value="AB_hydrolase_fold"/>
</dbReference>
<protein>
    <recommendedName>
        <fullName evidence="3">Esterase YqiA</fullName>
    </recommendedName>
</protein>
<evidence type="ECO:0000313" key="2">
    <source>
        <dbReference type="Proteomes" id="UP000188219"/>
    </source>
</evidence>
<dbReference type="Gene3D" id="3.40.50.1820">
    <property type="entry name" value="alpha/beta hydrolase"/>
    <property type="match status" value="1"/>
</dbReference>
<dbReference type="KEGG" id="maga:Mag101_02690"/>
<reference evidence="1" key="1">
    <citation type="submission" date="2017-02" db="EMBL/GenBank/DDBJ databases">
        <title>Genome of Microbulbifer agarilyticus GP101.</title>
        <authorList>
            <person name="Jung J."/>
            <person name="Bae S.S."/>
            <person name="Baek K."/>
        </authorList>
    </citation>
    <scope>NUCLEOTIDE SEQUENCE [LARGE SCALE GENOMIC DNA]</scope>
    <source>
        <strain evidence="1">GP101</strain>
    </source>
</reference>
<keyword evidence="2" id="KW-1185">Reference proteome</keyword>
<dbReference type="SUPFAM" id="SSF53474">
    <property type="entry name" value="alpha/beta-Hydrolases"/>
    <property type="match status" value="1"/>
</dbReference>
<dbReference type="Pfam" id="PF05728">
    <property type="entry name" value="UPF0227"/>
    <property type="match status" value="1"/>
</dbReference>
<dbReference type="InterPro" id="IPR008886">
    <property type="entry name" value="UPF0227/Esterase_YqiA"/>
</dbReference>
<proteinExistence type="predicted"/>
<evidence type="ECO:0000313" key="1">
    <source>
        <dbReference type="EMBL" id="AQQ69342.1"/>
    </source>
</evidence>